<gene>
    <name evidence="4" type="ORF">ATL45_1858</name>
    <name evidence="5" type="ORF">SAMN05421805_11064</name>
</gene>
<dbReference type="InterPro" id="IPR036366">
    <property type="entry name" value="PGBDSf"/>
</dbReference>
<protein>
    <submittedName>
        <fullName evidence="4">Peptidoglycan binding protein</fullName>
    </submittedName>
    <submittedName>
        <fullName evidence="5">Putative peptidoglycan binding domain-containing protein</fullName>
    </submittedName>
</protein>
<dbReference type="STRING" id="455193.SAMN05421805_11064"/>
<dbReference type="RefSeq" id="WP_093155800.1">
    <property type="nucleotide sequence ID" value="NZ_FOUP01000010.1"/>
</dbReference>
<dbReference type="InterPro" id="IPR050570">
    <property type="entry name" value="Cell_wall_metabolism_enzyme"/>
</dbReference>
<organism evidence="5 6">
    <name type="scientific">Saccharopolyspora antimicrobica</name>
    <dbReference type="NCBI Taxonomy" id="455193"/>
    <lineage>
        <taxon>Bacteria</taxon>
        <taxon>Bacillati</taxon>
        <taxon>Actinomycetota</taxon>
        <taxon>Actinomycetes</taxon>
        <taxon>Pseudonocardiales</taxon>
        <taxon>Pseudonocardiaceae</taxon>
        <taxon>Saccharopolyspora</taxon>
    </lineage>
</organism>
<keyword evidence="7" id="KW-1185">Reference proteome</keyword>
<dbReference type="EMBL" id="RBXX01000002">
    <property type="protein sequence ID" value="RKT83569.1"/>
    <property type="molecule type" value="Genomic_DNA"/>
</dbReference>
<dbReference type="SUPFAM" id="SSF51261">
    <property type="entry name" value="Duplicated hybrid motif"/>
    <property type="match status" value="1"/>
</dbReference>
<proteinExistence type="predicted"/>
<dbReference type="AlphaFoldDB" id="A0A1I5EW45"/>
<dbReference type="Proteomes" id="UP000199398">
    <property type="component" value="Unassembled WGS sequence"/>
</dbReference>
<dbReference type="EMBL" id="FOUP01000010">
    <property type="protein sequence ID" value="SFO15667.1"/>
    <property type="molecule type" value="Genomic_DNA"/>
</dbReference>
<feature type="region of interest" description="Disordered" evidence="1">
    <location>
        <begin position="71"/>
        <end position="92"/>
    </location>
</feature>
<dbReference type="OrthoDB" id="9815541at2"/>
<name>A0A1I5EW45_9PSEU</name>
<dbReference type="InterPro" id="IPR016047">
    <property type="entry name" value="M23ase_b-sheet_dom"/>
</dbReference>
<dbReference type="InterPro" id="IPR006311">
    <property type="entry name" value="TAT_signal"/>
</dbReference>
<evidence type="ECO:0000259" key="3">
    <source>
        <dbReference type="Pfam" id="PF01551"/>
    </source>
</evidence>
<dbReference type="InterPro" id="IPR002477">
    <property type="entry name" value="Peptidoglycan-bd-like"/>
</dbReference>
<feature type="domain" description="M23ase beta-sheet core" evidence="3">
    <location>
        <begin position="82"/>
        <end position="175"/>
    </location>
</feature>
<dbReference type="InterPro" id="IPR011055">
    <property type="entry name" value="Dup_hybrid_motif"/>
</dbReference>
<dbReference type="Gene3D" id="2.70.70.10">
    <property type="entry name" value="Glucose Permease (Domain IIA)"/>
    <property type="match status" value="1"/>
</dbReference>
<dbReference type="CDD" id="cd12797">
    <property type="entry name" value="M23_peptidase"/>
    <property type="match status" value="1"/>
</dbReference>
<accession>A0A1I5EW45</accession>
<evidence type="ECO:0000256" key="1">
    <source>
        <dbReference type="SAM" id="MobiDB-lite"/>
    </source>
</evidence>
<reference evidence="4 7" key="2">
    <citation type="submission" date="2018-10" db="EMBL/GenBank/DDBJ databases">
        <title>Sequencing the genomes of 1000 actinobacteria strains.</title>
        <authorList>
            <person name="Klenk H.-P."/>
        </authorList>
    </citation>
    <scope>NUCLEOTIDE SEQUENCE [LARGE SCALE GENOMIC DNA]</scope>
    <source>
        <strain evidence="4 7">DSM 45119</strain>
    </source>
</reference>
<dbReference type="GO" id="GO:0004222">
    <property type="term" value="F:metalloendopeptidase activity"/>
    <property type="evidence" value="ECO:0007669"/>
    <property type="project" value="TreeGrafter"/>
</dbReference>
<dbReference type="Pfam" id="PF01471">
    <property type="entry name" value="PG_binding_1"/>
    <property type="match status" value="2"/>
</dbReference>
<evidence type="ECO:0000313" key="6">
    <source>
        <dbReference type="Proteomes" id="UP000199398"/>
    </source>
</evidence>
<feature type="domain" description="Peptidoglycan binding-like" evidence="2">
    <location>
        <begin position="206"/>
        <end position="259"/>
    </location>
</feature>
<reference evidence="5 6" key="1">
    <citation type="submission" date="2016-10" db="EMBL/GenBank/DDBJ databases">
        <authorList>
            <person name="de Groot N.N."/>
        </authorList>
    </citation>
    <scope>NUCLEOTIDE SEQUENCE [LARGE SCALE GENOMIC DNA]</scope>
    <source>
        <strain evidence="5 6">CPCC 201259</strain>
    </source>
</reference>
<dbReference type="PROSITE" id="PS51318">
    <property type="entry name" value="TAT"/>
    <property type="match status" value="1"/>
</dbReference>
<dbReference type="PANTHER" id="PTHR21666">
    <property type="entry name" value="PEPTIDASE-RELATED"/>
    <property type="match status" value="1"/>
</dbReference>
<dbReference type="SUPFAM" id="SSF47090">
    <property type="entry name" value="PGBD-like"/>
    <property type="match status" value="2"/>
</dbReference>
<evidence type="ECO:0000313" key="7">
    <source>
        <dbReference type="Proteomes" id="UP000270697"/>
    </source>
</evidence>
<feature type="domain" description="Peptidoglycan binding-like" evidence="2">
    <location>
        <begin position="270"/>
        <end position="324"/>
    </location>
</feature>
<dbReference type="Gene3D" id="1.10.101.10">
    <property type="entry name" value="PGBD-like superfamily/PGBD"/>
    <property type="match status" value="2"/>
</dbReference>
<dbReference type="Pfam" id="PF01551">
    <property type="entry name" value="Peptidase_M23"/>
    <property type="match status" value="1"/>
</dbReference>
<dbReference type="PANTHER" id="PTHR21666:SF270">
    <property type="entry name" value="MUREIN HYDROLASE ACTIVATOR ENVC"/>
    <property type="match status" value="1"/>
</dbReference>
<dbReference type="Proteomes" id="UP000270697">
    <property type="component" value="Unassembled WGS sequence"/>
</dbReference>
<dbReference type="InterPro" id="IPR036365">
    <property type="entry name" value="PGBD-like_sf"/>
</dbReference>
<sequence length="326" mass="33541">MCDSCAPSTEMISAEEAEEFGGLSRRTLFAGLGLGLAIPAIGLVAGAPTASAASLMDGRWANPALGHFPQGGHFGASRPGGPHAGQDVTNSTGTGVYAAANGTVIRRAWGGGLPGRSGNGLVISHGHDQYTYYGHLNAYHVPLNAEVKSGQRIADMGATGNVTGPHLHFEVHSGGLGRITDPVAFMAKRGVDLGGGWPRIDPGSAGATVVVLQHLMRKHGHDLAVDGKYSSAAVAEVKRFQSAKGLEADGQVGPATWPKLVHTLRQGSKGDHVKGLQAALNKRSAGLAVDGDFGPTTTKAVRSYQSANRLVVDGEAGPITWRALLG</sequence>
<evidence type="ECO:0000259" key="2">
    <source>
        <dbReference type="Pfam" id="PF01471"/>
    </source>
</evidence>
<evidence type="ECO:0000313" key="5">
    <source>
        <dbReference type="EMBL" id="SFO15667.1"/>
    </source>
</evidence>
<evidence type="ECO:0000313" key="4">
    <source>
        <dbReference type="EMBL" id="RKT83569.1"/>
    </source>
</evidence>